<feature type="compositionally biased region" description="Low complexity" evidence="1">
    <location>
        <begin position="116"/>
        <end position="133"/>
    </location>
</feature>
<proteinExistence type="predicted"/>
<feature type="region of interest" description="Disordered" evidence="1">
    <location>
        <begin position="363"/>
        <end position="474"/>
    </location>
</feature>
<name>A0ABR0F4W2_9PEZI</name>
<dbReference type="RefSeq" id="XP_062727827.1">
    <property type="nucleotide sequence ID" value="XM_062881969.1"/>
</dbReference>
<gene>
    <name evidence="2" type="ORF">QC761_703960</name>
</gene>
<evidence type="ECO:0000256" key="1">
    <source>
        <dbReference type="SAM" id="MobiDB-lite"/>
    </source>
</evidence>
<evidence type="ECO:0000313" key="3">
    <source>
        <dbReference type="Proteomes" id="UP001322138"/>
    </source>
</evidence>
<protein>
    <submittedName>
        <fullName evidence="2">Uncharacterized protein</fullName>
    </submittedName>
</protein>
<feature type="compositionally biased region" description="Pro residues" evidence="1">
    <location>
        <begin position="167"/>
        <end position="176"/>
    </location>
</feature>
<sequence>MMPHFGLVRVASPGGWSREFIFCDYCLRQEQNEDTTESYCSLHRPGRDQTQATPSLREDHVENAIQTTLLAACEASESDSHADNGEPLVLSADSPPSQPSSSSAEKKHQTDRPTESRSSSPPTDDTPDQTEPSRQSSSQTIPSTAQTKQPGRRGPGRRADNLRINLPNPPPLPEPGQRPSREVLARHGVIVPHIPLVPALRPSKQPSATATDLAWYKAHRLCTNCHKEVDDLHFSKCSACRAAGLARARRYQARKKEEKALQMKMAKESQGRDGTQSSERLSEQSNARTLCLPRLTTTPQPIHLMSDASARDRIYMTFIDTLPIHPRRRSTGSGQRAVLGPSREQDLYLHALDRLTDIRLSTTSSSLSSLPEAAPGPHQTSPPPRERPHGYSPPDAQTPRNESNSAWRISSGSLPTPAPSSSPFGAQSPSNAAEQQSSPFRRRGEEGEYQLHPLLTNIPPEQWSSLPSSWRPEPEMPVRGGYPSNAGNWGVGVDHGCYNRQQRGLLGDVRQDCSYRYHHSSTAVVGSGERQYDEGSGGWVDGPGAKRLDMNVVDPALVSVQEGMMMGGLEEVDIEEFVSLSGAEEGVVERVVGGSLGRVKIERVGGLFEFKKEGCIPT</sequence>
<dbReference type="GeneID" id="87901451"/>
<dbReference type="Proteomes" id="UP001322138">
    <property type="component" value="Unassembled WGS sequence"/>
</dbReference>
<keyword evidence="3" id="KW-1185">Reference proteome</keyword>
<reference evidence="2 3" key="1">
    <citation type="journal article" date="2023" name="bioRxiv">
        <title>High-quality genome assemblies of four members of thePodospora anserinaspecies complex.</title>
        <authorList>
            <person name="Ament-Velasquez S.L."/>
            <person name="Vogan A.A."/>
            <person name="Wallerman O."/>
            <person name="Hartmann F."/>
            <person name="Gautier V."/>
            <person name="Silar P."/>
            <person name="Giraud T."/>
            <person name="Johannesson H."/>
        </authorList>
    </citation>
    <scope>NUCLEOTIDE SEQUENCE [LARGE SCALE GENOMIC DNA]</scope>
    <source>
        <strain evidence="2 3">CBS 112042</strain>
    </source>
</reference>
<evidence type="ECO:0000313" key="2">
    <source>
        <dbReference type="EMBL" id="KAK4638851.1"/>
    </source>
</evidence>
<feature type="region of interest" description="Disordered" evidence="1">
    <location>
        <begin position="74"/>
        <end position="179"/>
    </location>
</feature>
<feature type="compositionally biased region" description="Basic and acidic residues" evidence="1">
    <location>
        <begin position="104"/>
        <end position="115"/>
    </location>
</feature>
<feature type="compositionally biased region" description="Polar residues" evidence="1">
    <location>
        <begin position="134"/>
        <end position="149"/>
    </location>
</feature>
<feature type="region of interest" description="Disordered" evidence="1">
    <location>
        <begin position="265"/>
        <end position="287"/>
    </location>
</feature>
<organism evidence="2 3">
    <name type="scientific">Podospora bellae-mahoneyi</name>
    <dbReference type="NCBI Taxonomy" id="2093777"/>
    <lineage>
        <taxon>Eukaryota</taxon>
        <taxon>Fungi</taxon>
        <taxon>Dikarya</taxon>
        <taxon>Ascomycota</taxon>
        <taxon>Pezizomycotina</taxon>
        <taxon>Sordariomycetes</taxon>
        <taxon>Sordariomycetidae</taxon>
        <taxon>Sordariales</taxon>
        <taxon>Podosporaceae</taxon>
        <taxon>Podospora</taxon>
    </lineage>
</organism>
<feature type="compositionally biased region" description="Polar residues" evidence="1">
    <location>
        <begin position="272"/>
        <end position="287"/>
    </location>
</feature>
<dbReference type="EMBL" id="JAFFGZ010000009">
    <property type="protein sequence ID" value="KAK4638851.1"/>
    <property type="molecule type" value="Genomic_DNA"/>
</dbReference>
<feature type="compositionally biased region" description="Polar residues" evidence="1">
    <location>
        <begin position="398"/>
        <end position="439"/>
    </location>
</feature>
<accession>A0ABR0F4W2</accession>
<comment type="caution">
    <text evidence="2">The sequence shown here is derived from an EMBL/GenBank/DDBJ whole genome shotgun (WGS) entry which is preliminary data.</text>
</comment>